<keyword evidence="6" id="KW-1185">Reference proteome</keyword>
<sequence length="97" mass="11453">MSNQVETTDHQSSYKPLDRAARKKCWAARDKFFEALDEKSIIDPLDAQVAQDESLVRKEKDFKEACPLSWFDHFSRLRVQEAKINEYKTLMNNPKFK</sequence>
<dbReference type="Proteomes" id="UP001479436">
    <property type="component" value="Unassembled WGS sequence"/>
</dbReference>
<evidence type="ECO:0000256" key="1">
    <source>
        <dbReference type="ARBA" id="ARBA00004173"/>
    </source>
</evidence>
<dbReference type="Pfam" id="PF02297">
    <property type="entry name" value="COX6B"/>
    <property type="match status" value="1"/>
</dbReference>
<comment type="subcellular location">
    <subcellularLocation>
        <location evidence="1">Mitochondrion</location>
    </subcellularLocation>
</comment>
<dbReference type="InterPro" id="IPR048281">
    <property type="entry name" value="COA6_fun"/>
</dbReference>
<comment type="similarity">
    <text evidence="2">Belongs to the cytochrome c oxidase subunit 6B family.</text>
</comment>
<evidence type="ECO:0000313" key="5">
    <source>
        <dbReference type="EMBL" id="KAK9727880.1"/>
    </source>
</evidence>
<proteinExistence type="inferred from homology"/>
<dbReference type="InterPro" id="IPR036549">
    <property type="entry name" value="CX6/COA6-like_sf"/>
</dbReference>
<keyword evidence="4" id="KW-1015">Disulfide bond</keyword>
<evidence type="ECO:0000313" key="6">
    <source>
        <dbReference type="Proteomes" id="UP001479436"/>
    </source>
</evidence>
<organism evidence="5 6">
    <name type="scientific">Basidiobolus ranarum</name>
    <dbReference type="NCBI Taxonomy" id="34480"/>
    <lineage>
        <taxon>Eukaryota</taxon>
        <taxon>Fungi</taxon>
        <taxon>Fungi incertae sedis</taxon>
        <taxon>Zoopagomycota</taxon>
        <taxon>Entomophthoromycotina</taxon>
        <taxon>Basidiobolomycetes</taxon>
        <taxon>Basidiobolales</taxon>
        <taxon>Basidiobolaceae</taxon>
        <taxon>Basidiobolus</taxon>
    </lineage>
</organism>
<reference evidence="5 6" key="1">
    <citation type="submission" date="2023-04" db="EMBL/GenBank/DDBJ databases">
        <title>Genome of Basidiobolus ranarum AG-B5.</title>
        <authorList>
            <person name="Stajich J.E."/>
            <person name="Carter-House D."/>
            <person name="Gryganskyi A."/>
        </authorList>
    </citation>
    <scope>NUCLEOTIDE SEQUENCE [LARGE SCALE GENOMIC DNA]</scope>
    <source>
        <strain evidence="5 6">AG-B5</strain>
    </source>
</reference>
<dbReference type="EMBL" id="JASJQH010006909">
    <property type="protein sequence ID" value="KAK9727880.1"/>
    <property type="molecule type" value="Genomic_DNA"/>
</dbReference>
<gene>
    <name evidence="5" type="ORF">K7432_001508</name>
</gene>
<dbReference type="Gene3D" id="1.10.10.140">
    <property type="entry name" value="Cytochrome c oxidase, subunit VIb"/>
    <property type="match status" value="1"/>
</dbReference>
<evidence type="ECO:0000256" key="4">
    <source>
        <dbReference type="ARBA" id="ARBA00023157"/>
    </source>
</evidence>
<dbReference type="InterPro" id="IPR048280">
    <property type="entry name" value="COX6B-like"/>
</dbReference>
<keyword evidence="3" id="KW-0496">Mitochondrion</keyword>
<name>A0ABR2W9K1_9FUNG</name>
<evidence type="ECO:0000256" key="3">
    <source>
        <dbReference type="ARBA" id="ARBA00023128"/>
    </source>
</evidence>
<protein>
    <submittedName>
        <fullName evidence="5">Uncharacterized protein</fullName>
    </submittedName>
</protein>
<dbReference type="PANTHER" id="PTHR47677:SF1">
    <property type="entry name" value="CYTOCHROME C OXIDASE ASSEMBLY FACTOR 6"/>
    <property type="match status" value="1"/>
</dbReference>
<evidence type="ECO:0000256" key="2">
    <source>
        <dbReference type="ARBA" id="ARBA00006425"/>
    </source>
</evidence>
<accession>A0ABR2W9K1</accession>
<dbReference type="PANTHER" id="PTHR47677">
    <property type="entry name" value="CYTOCHROME C OXIDASE ASSEMBLY FACTOR 6"/>
    <property type="match status" value="1"/>
</dbReference>
<comment type="caution">
    <text evidence="5">The sequence shown here is derived from an EMBL/GenBank/DDBJ whole genome shotgun (WGS) entry which is preliminary data.</text>
</comment>